<evidence type="ECO:0000313" key="4">
    <source>
        <dbReference type="Proteomes" id="UP000235672"/>
    </source>
</evidence>
<proteinExistence type="predicted"/>
<sequence length="284" mass="31554">MTVLAKVALLGGPLLLLLLTAIAGFAYSQIKFLSLPIPQALTLFTVVLPLITGFSTRVVYSFIQRSSRNEQNKLTIPLIAIIGFQLMYETVVATLALTHIVPPDALVCDLEKRWKKLAAAKDGDAIRAIQDSFKCCGFRTLIDAAFPWGQPSKCPEVFKYTKSCMKDWRKAEQINAGLLLLVAVIVFIVKVLSVIALLSSPSWTQSKWLRPFHRIRNEALEEPESADSRAAMRRMIEQGVGAEGFHDEPSEEPPARVLEASPENHEESPRVVPSLLDSGNEWRD</sequence>
<keyword evidence="4" id="KW-1185">Reference proteome</keyword>
<dbReference type="GO" id="GO:0016020">
    <property type="term" value="C:membrane"/>
    <property type="evidence" value="ECO:0007669"/>
    <property type="project" value="InterPro"/>
</dbReference>
<keyword evidence="2" id="KW-1133">Transmembrane helix</keyword>
<reference evidence="3 4" key="1">
    <citation type="submission" date="2016-05" db="EMBL/GenBank/DDBJ databases">
        <title>A degradative enzymes factory behind the ericoid mycorrhizal symbiosis.</title>
        <authorList>
            <consortium name="DOE Joint Genome Institute"/>
            <person name="Martino E."/>
            <person name="Morin E."/>
            <person name="Grelet G."/>
            <person name="Kuo A."/>
            <person name="Kohler A."/>
            <person name="Daghino S."/>
            <person name="Barry K."/>
            <person name="Choi C."/>
            <person name="Cichocki N."/>
            <person name="Clum A."/>
            <person name="Copeland A."/>
            <person name="Hainaut M."/>
            <person name="Haridas S."/>
            <person name="Labutti K."/>
            <person name="Lindquist E."/>
            <person name="Lipzen A."/>
            <person name="Khouja H.-R."/>
            <person name="Murat C."/>
            <person name="Ohm R."/>
            <person name="Olson A."/>
            <person name="Spatafora J."/>
            <person name="Veneault-Fourrey C."/>
            <person name="Henrissat B."/>
            <person name="Grigoriev I."/>
            <person name="Martin F."/>
            <person name="Perotto S."/>
        </authorList>
    </citation>
    <scope>NUCLEOTIDE SEQUENCE [LARGE SCALE GENOMIC DNA]</scope>
    <source>
        <strain evidence="3 4">UAMH 7357</strain>
    </source>
</reference>
<dbReference type="OrthoDB" id="71600at2759"/>
<dbReference type="AlphaFoldDB" id="A0A2J6QH92"/>
<gene>
    <name evidence="3" type="ORF">NA56DRAFT_641938</name>
</gene>
<dbReference type="STRING" id="1745343.A0A2J6QH92"/>
<evidence type="ECO:0000256" key="2">
    <source>
        <dbReference type="SAM" id="Phobius"/>
    </source>
</evidence>
<evidence type="ECO:0000256" key="1">
    <source>
        <dbReference type="SAM" id="MobiDB-lite"/>
    </source>
</evidence>
<dbReference type="Proteomes" id="UP000235672">
    <property type="component" value="Unassembled WGS sequence"/>
</dbReference>
<name>A0A2J6QH92_9HELO</name>
<organism evidence="3 4">
    <name type="scientific">Hyaloscypha hepaticicola</name>
    <dbReference type="NCBI Taxonomy" id="2082293"/>
    <lineage>
        <taxon>Eukaryota</taxon>
        <taxon>Fungi</taxon>
        <taxon>Dikarya</taxon>
        <taxon>Ascomycota</taxon>
        <taxon>Pezizomycotina</taxon>
        <taxon>Leotiomycetes</taxon>
        <taxon>Helotiales</taxon>
        <taxon>Hyaloscyphaceae</taxon>
        <taxon>Hyaloscypha</taxon>
    </lineage>
</organism>
<evidence type="ECO:0000313" key="3">
    <source>
        <dbReference type="EMBL" id="PMD25633.1"/>
    </source>
</evidence>
<dbReference type="SUPFAM" id="SSF48652">
    <property type="entry name" value="Tetraspanin"/>
    <property type="match status" value="1"/>
</dbReference>
<feature type="region of interest" description="Disordered" evidence="1">
    <location>
        <begin position="239"/>
        <end position="284"/>
    </location>
</feature>
<protein>
    <recommendedName>
        <fullName evidence="5">Tetraspanin Tsp3</fullName>
    </recommendedName>
</protein>
<evidence type="ECO:0008006" key="5">
    <source>
        <dbReference type="Google" id="ProtNLM"/>
    </source>
</evidence>
<dbReference type="EMBL" id="KZ613469">
    <property type="protein sequence ID" value="PMD25633.1"/>
    <property type="molecule type" value="Genomic_DNA"/>
</dbReference>
<feature type="transmembrane region" description="Helical" evidence="2">
    <location>
        <begin position="75"/>
        <end position="97"/>
    </location>
</feature>
<feature type="transmembrane region" description="Helical" evidence="2">
    <location>
        <begin position="176"/>
        <end position="198"/>
    </location>
</feature>
<keyword evidence="2" id="KW-0472">Membrane</keyword>
<accession>A0A2J6QH92</accession>
<dbReference type="InterPro" id="IPR008952">
    <property type="entry name" value="Tetraspanin_EC2_sf"/>
</dbReference>
<feature type="transmembrane region" description="Helical" evidence="2">
    <location>
        <begin position="40"/>
        <end position="63"/>
    </location>
</feature>
<keyword evidence="2" id="KW-0812">Transmembrane</keyword>